<dbReference type="EMBL" id="UINC01069154">
    <property type="protein sequence ID" value="SVC02309.1"/>
    <property type="molecule type" value="Genomic_DNA"/>
</dbReference>
<gene>
    <name evidence="1" type="ORF">METZ01_LOCUS255163</name>
</gene>
<dbReference type="PANTHER" id="PTHR36451:SF1">
    <property type="entry name" value="OMEGA-HYDROXY-BETA-DIHYDROMENAQUINONE-9 SULFOTRANSFERASE STF3"/>
    <property type="match status" value="1"/>
</dbReference>
<dbReference type="SUPFAM" id="SSF52540">
    <property type="entry name" value="P-loop containing nucleoside triphosphate hydrolases"/>
    <property type="match status" value="1"/>
</dbReference>
<dbReference type="InterPro" id="IPR027417">
    <property type="entry name" value="P-loop_NTPase"/>
</dbReference>
<accession>A0A382ISS2</accession>
<feature type="non-terminal residue" evidence="1">
    <location>
        <position position="269"/>
    </location>
</feature>
<dbReference type="Pfam" id="PF13469">
    <property type="entry name" value="Sulfotransfer_3"/>
    <property type="match status" value="1"/>
</dbReference>
<dbReference type="InterPro" id="IPR052736">
    <property type="entry name" value="Stf3_sulfotransferase"/>
</dbReference>
<name>A0A382ISS2_9ZZZZ</name>
<organism evidence="1">
    <name type="scientific">marine metagenome</name>
    <dbReference type="NCBI Taxonomy" id="408172"/>
    <lineage>
        <taxon>unclassified sequences</taxon>
        <taxon>metagenomes</taxon>
        <taxon>ecological metagenomes</taxon>
    </lineage>
</organism>
<dbReference type="AlphaFoldDB" id="A0A382ISS2"/>
<reference evidence="1" key="1">
    <citation type="submission" date="2018-05" db="EMBL/GenBank/DDBJ databases">
        <authorList>
            <person name="Lanie J.A."/>
            <person name="Ng W.-L."/>
            <person name="Kazmierczak K.M."/>
            <person name="Andrzejewski T.M."/>
            <person name="Davidsen T.M."/>
            <person name="Wayne K.J."/>
            <person name="Tettelin H."/>
            <person name="Glass J.I."/>
            <person name="Rusch D."/>
            <person name="Podicherti R."/>
            <person name="Tsui H.-C.T."/>
            <person name="Winkler M.E."/>
        </authorList>
    </citation>
    <scope>NUCLEOTIDE SEQUENCE</scope>
</reference>
<dbReference type="Gene3D" id="3.40.50.300">
    <property type="entry name" value="P-loop containing nucleotide triphosphate hydrolases"/>
    <property type="match status" value="1"/>
</dbReference>
<evidence type="ECO:0008006" key="2">
    <source>
        <dbReference type="Google" id="ProtNLM"/>
    </source>
</evidence>
<sequence length="269" mass="30485">MSRLSPNVALNAEMLLQKAAAQTSLSDFGDDSFREPFTILLRSLRDEARLNTQGVILMQRTMLRLLANRLRTEAAFAAHPEMAETPIERPLYILGFPRTGTTLLHNLLACDPAARWLRLWEGLHPAPPPESLEDDSRIAQTEEFVAGFEKIAPRLASAHKLNATGPEECLWLIEHTFADFIFELRANIPNYSKWLTGHEADAVWYRYYRRQLQMLGWKCRGSHWVCKAPRHLAGLSGLLEVFPDARIVQTHRGAESALPSICSLCEITR</sequence>
<proteinExistence type="predicted"/>
<evidence type="ECO:0000313" key="1">
    <source>
        <dbReference type="EMBL" id="SVC02309.1"/>
    </source>
</evidence>
<protein>
    <recommendedName>
        <fullName evidence="2">Sulfotransferase domain-containing protein</fullName>
    </recommendedName>
</protein>
<dbReference type="PANTHER" id="PTHR36451">
    <property type="entry name" value="PAPS-DEPENDENT SULFOTRANSFERASE STF3"/>
    <property type="match status" value="1"/>
</dbReference>